<dbReference type="Gene3D" id="3.40.50.300">
    <property type="entry name" value="P-loop containing nucleotide triphosphate hydrolases"/>
    <property type="match status" value="1"/>
</dbReference>
<dbReference type="FunFam" id="1.10.8.60:FF:000178">
    <property type="entry name" value="CDC48/VCP homolog, AAA superfamily"/>
    <property type="match status" value="1"/>
</dbReference>
<keyword evidence="6" id="KW-0378">Hydrolase</keyword>
<dbReference type="EMBL" id="VSSQ01024584">
    <property type="protein sequence ID" value="MPM72182.1"/>
    <property type="molecule type" value="Genomic_DNA"/>
</dbReference>
<dbReference type="InterPro" id="IPR027417">
    <property type="entry name" value="P-loop_NTPase"/>
</dbReference>
<dbReference type="InterPro" id="IPR003960">
    <property type="entry name" value="ATPase_AAA_CS"/>
</dbReference>
<dbReference type="SUPFAM" id="SSF52540">
    <property type="entry name" value="P-loop containing nucleoside triphosphate hydrolases"/>
    <property type="match status" value="1"/>
</dbReference>
<evidence type="ECO:0000259" key="5">
    <source>
        <dbReference type="Pfam" id="PF17862"/>
    </source>
</evidence>
<evidence type="ECO:0000256" key="2">
    <source>
        <dbReference type="ARBA" id="ARBA00022840"/>
    </source>
</evidence>
<keyword evidence="3" id="KW-0175">Coiled coil</keyword>
<dbReference type="GO" id="GO:0005524">
    <property type="term" value="F:ATP binding"/>
    <property type="evidence" value="ECO:0007669"/>
    <property type="project" value="UniProtKB-KW"/>
</dbReference>
<dbReference type="EC" id="3.4.24.-" evidence="6"/>
<dbReference type="InterPro" id="IPR050168">
    <property type="entry name" value="AAA_ATPase_domain"/>
</dbReference>
<dbReference type="InterPro" id="IPR003959">
    <property type="entry name" value="ATPase_AAA_core"/>
</dbReference>
<dbReference type="Gene3D" id="1.10.8.60">
    <property type="match status" value="1"/>
</dbReference>
<keyword evidence="6" id="KW-0482">Metalloprotease</keyword>
<comment type="caution">
    <text evidence="6">The sequence shown here is derived from an EMBL/GenBank/DDBJ whole genome shotgun (WGS) entry which is preliminary data.</text>
</comment>
<protein>
    <submittedName>
        <fullName evidence="6">ATP-dependent zinc metalloprotease FtsH</fullName>
        <ecNumber evidence="6">3.4.24.-</ecNumber>
    </submittedName>
</protein>
<dbReference type="PANTHER" id="PTHR23077:SF171">
    <property type="entry name" value="NUCLEAR VALOSIN-CONTAINING PROTEIN-LIKE"/>
    <property type="match status" value="1"/>
</dbReference>
<dbReference type="GO" id="GO:0008237">
    <property type="term" value="F:metallopeptidase activity"/>
    <property type="evidence" value="ECO:0007669"/>
    <property type="project" value="UniProtKB-KW"/>
</dbReference>
<feature type="domain" description="ATPase AAA-type core" evidence="4">
    <location>
        <begin position="1"/>
        <end position="120"/>
    </location>
</feature>
<evidence type="ECO:0000256" key="3">
    <source>
        <dbReference type="ARBA" id="ARBA00023054"/>
    </source>
</evidence>
<dbReference type="InterPro" id="IPR041569">
    <property type="entry name" value="AAA_lid_3"/>
</dbReference>
<dbReference type="PANTHER" id="PTHR23077">
    <property type="entry name" value="AAA-FAMILY ATPASE"/>
    <property type="match status" value="1"/>
</dbReference>
<accession>A0A645C3E4</accession>
<reference evidence="6" key="1">
    <citation type="submission" date="2019-08" db="EMBL/GenBank/DDBJ databases">
        <authorList>
            <person name="Kucharzyk K."/>
            <person name="Murdoch R.W."/>
            <person name="Higgins S."/>
            <person name="Loffler F."/>
        </authorList>
    </citation>
    <scope>NUCLEOTIDE SEQUENCE</scope>
</reference>
<gene>
    <name evidence="6" type="primary">ftsH_69</name>
    <name evidence="6" type="ORF">SDC9_119155</name>
</gene>
<dbReference type="AlphaFoldDB" id="A0A645C3E4"/>
<dbReference type="Pfam" id="PF00004">
    <property type="entry name" value="AAA"/>
    <property type="match status" value="1"/>
</dbReference>
<keyword evidence="1" id="KW-0547">Nucleotide-binding</keyword>
<dbReference type="Pfam" id="PF17862">
    <property type="entry name" value="AAA_lid_3"/>
    <property type="match status" value="1"/>
</dbReference>
<keyword evidence="6" id="KW-0645">Protease</keyword>
<sequence>MLAKAVATESEANFIAVKGPEFLSKWVGESEKAVRETFRKARQASPCVIFMDEIDSITPERGASHGDSNVTERVISQILTEMDGLEVLNDVVVIAATNRPDIMDQALLRPGRFDKSIYIGPPDKESREKIFGIHTAGKPLADDVDLADLAEKTEGYTGADIAAIVNEAVMASVRRIVKDGKVTDDEIKASKVTKADFEAAIGKMGPETREKLREYGKEKQ</sequence>
<dbReference type="GO" id="GO:0006508">
    <property type="term" value="P:proteolysis"/>
    <property type="evidence" value="ECO:0007669"/>
    <property type="project" value="UniProtKB-KW"/>
</dbReference>
<evidence type="ECO:0000259" key="4">
    <source>
        <dbReference type="Pfam" id="PF00004"/>
    </source>
</evidence>
<dbReference type="PROSITE" id="PS00674">
    <property type="entry name" value="AAA"/>
    <property type="match status" value="1"/>
</dbReference>
<name>A0A645C3E4_9ZZZZ</name>
<proteinExistence type="predicted"/>
<keyword evidence="2" id="KW-0067">ATP-binding</keyword>
<feature type="domain" description="AAA ATPase AAA+ lid" evidence="5">
    <location>
        <begin position="143"/>
        <end position="188"/>
    </location>
</feature>
<evidence type="ECO:0000256" key="1">
    <source>
        <dbReference type="ARBA" id="ARBA00022741"/>
    </source>
</evidence>
<evidence type="ECO:0000313" key="6">
    <source>
        <dbReference type="EMBL" id="MPM72182.1"/>
    </source>
</evidence>
<organism evidence="6">
    <name type="scientific">bioreactor metagenome</name>
    <dbReference type="NCBI Taxonomy" id="1076179"/>
    <lineage>
        <taxon>unclassified sequences</taxon>
        <taxon>metagenomes</taxon>
        <taxon>ecological metagenomes</taxon>
    </lineage>
</organism>
<dbReference type="FunFam" id="3.40.50.300:FF:001025">
    <property type="entry name" value="ATPase family, AAA domain-containing 2B"/>
    <property type="match status" value="1"/>
</dbReference>
<dbReference type="GO" id="GO:0016887">
    <property type="term" value="F:ATP hydrolysis activity"/>
    <property type="evidence" value="ECO:0007669"/>
    <property type="project" value="InterPro"/>
</dbReference>